<gene>
    <name evidence="3" type="ORF">RBU60_10170</name>
</gene>
<feature type="chain" id="PRO_5047414620" description="Lipoprotein" evidence="2">
    <location>
        <begin position="22"/>
        <end position="190"/>
    </location>
</feature>
<sequence length="190" mass="21324">MFKTKRLMILLGIFGFLLVGCKDNSKTENAADDASLSRTKNDTDNTSSSKTKKKTGAYATITFDDGRRTIEMEARSQQGILSLPTKFEGNMTDYKIIVIIELKDSEPLQNKIYEKGAYLSISNMKGKIPLDEKYQSNHNKSEDGKRGHAEIKITSISKTHAEGTFTGTLYSKSHRKATIEGKFITKRKKE</sequence>
<comment type="caution">
    <text evidence="3">The sequence shown here is derived from an EMBL/GenBank/DDBJ whole genome shotgun (WGS) entry which is preliminary data.</text>
</comment>
<accession>A0ABU1A2M6</accession>
<evidence type="ECO:0000256" key="1">
    <source>
        <dbReference type="SAM" id="MobiDB-lite"/>
    </source>
</evidence>
<reference evidence="3 4" key="1">
    <citation type="submission" date="2023-08" db="EMBL/GenBank/DDBJ databases">
        <title>Mesonia sp. MT50, isolated from deep-sea sediment of the Mariana Trench.</title>
        <authorList>
            <person name="Fu H."/>
        </authorList>
    </citation>
    <scope>NUCLEOTIDE SEQUENCE [LARGE SCALE GENOMIC DNA]</scope>
    <source>
        <strain evidence="3 4">MT50</strain>
    </source>
</reference>
<feature type="region of interest" description="Disordered" evidence="1">
    <location>
        <begin position="28"/>
        <end position="51"/>
    </location>
</feature>
<evidence type="ECO:0000313" key="4">
    <source>
        <dbReference type="Proteomes" id="UP001230915"/>
    </source>
</evidence>
<dbReference type="Proteomes" id="UP001230915">
    <property type="component" value="Unassembled WGS sequence"/>
</dbReference>
<dbReference type="PROSITE" id="PS51257">
    <property type="entry name" value="PROKAR_LIPOPROTEIN"/>
    <property type="match status" value="1"/>
</dbReference>
<dbReference type="EMBL" id="JAVHUL010000027">
    <property type="protein sequence ID" value="MDQ7917941.1"/>
    <property type="molecule type" value="Genomic_DNA"/>
</dbReference>
<keyword evidence="2" id="KW-0732">Signal</keyword>
<dbReference type="RefSeq" id="WP_308864817.1">
    <property type="nucleotide sequence ID" value="NZ_JAVHUL010000027.1"/>
</dbReference>
<organism evidence="3 4">
    <name type="scientific">Mesonia profundi</name>
    <dbReference type="NCBI Taxonomy" id="3070998"/>
    <lineage>
        <taxon>Bacteria</taxon>
        <taxon>Pseudomonadati</taxon>
        <taxon>Bacteroidota</taxon>
        <taxon>Flavobacteriia</taxon>
        <taxon>Flavobacteriales</taxon>
        <taxon>Flavobacteriaceae</taxon>
        <taxon>Mesonia</taxon>
    </lineage>
</organism>
<evidence type="ECO:0000313" key="3">
    <source>
        <dbReference type="EMBL" id="MDQ7917941.1"/>
    </source>
</evidence>
<name>A0ABU1A2M6_9FLAO</name>
<proteinExistence type="predicted"/>
<protein>
    <recommendedName>
        <fullName evidence="5">Lipoprotein</fullName>
    </recommendedName>
</protein>
<evidence type="ECO:0000256" key="2">
    <source>
        <dbReference type="SAM" id="SignalP"/>
    </source>
</evidence>
<feature type="signal peptide" evidence="2">
    <location>
        <begin position="1"/>
        <end position="21"/>
    </location>
</feature>
<evidence type="ECO:0008006" key="5">
    <source>
        <dbReference type="Google" id="ProtNLM"/>
    </source>
</evidence>
<keyword evidence="4" id="KW-1185">Reference proteome</keyword>